<proteinExistence type="predicted"/>
<dbReference type="Proteomes" id="UP000320781">
    <property type="component" value="Unassembled WGS sequence"/>
</dbReference>
<evidence type="ECO:0000313" key="1">
    <source>
        <dbReference type="EMBL" id="TES85775.1"/>
    </source>
</evidence>
<reference evidence="1 2" key="1">
    <citation type="submission" date="2019-03" db="EMBL/GenBank/DDBJ databases">
        <title>Metabolic potential of uncultured bacteria and archaea associated with petroleum seepage in deep-sea sediments.</title>
        <authorList>
            <person name="Dong X."/>
            <person name="Hubert C."/>
        </authorList>
    </citation>
    <scope>NUCLEOTIDE SEQUENCE [LARGE SCALE GENOMIC DNA]</scope>
    <source>
        <strain evidence="1">E44_bin92</strain>
    </source>
</reference>
<organism evidence="1 2">
    <name type="scientific">Aerophobetes bacterium</name>
    <dbReference type="NCBI Taxonomy" id="2030807"/>
    <lineage>
        <taxon>Bacteria</taxon>
        <taxon>Candidatus Aerophobota</taxon>
    </lineage>
</organism>
<comment type="caution">
    <text evidence="1">The sequence shown here is derived from an EMBL/GenBank/DDBJ whole genome shotgun (WGS) entry which is preliminary data.</text>
</comment>
<sequence>MAQEKCCPKLIKGDWDKKEVQWKEKPFYKTKYYSLFHIPINFGGVVRKAMEEITSKGLDEEPVMMFSKEDSVFSATLLISLRRDAKDLETVKLSGRYISMIFENGYRQTSKWVGEVRRYVEGQGKVAKELLFWYVTCPRCAKKYGKTQTVILAKVA</sequence>
<accession>A0A523QJI5</accession>
<dbReference type="Pfam" id="PF20603">
    <property type="entry name" value="Bact_hydrolase"/>
    <property type="match status" value="1"/>
</dbReference>
<dbReference type="AlphaFoldDB" id="A0A523QJI5"/>
<evidence type="ECO:0000313" key="2">
    <source>
        <dbReference type="Proteomes" id="UP000320781"/>
    </source>
</evidence>
<gene>
    <name evidence="1" type="ORF">E3J95_03655</name>
</gene>
<dbReference type="EMBL" id="SOKU01000172">
    <property type="protein sequence ID" value="TES85775.1"/>
    <property type="molecule type" value="Genomic_DNA"/>
</dbReference>
<protein>
    <submittedName>
        <fullName evidence="1">Uncharacterized protein</fullName>
    </submittedName>
</protein>
<dbReference type="InterPro" id="IPR046766">
    <property type="entry name" value="Bact_hydrolase"/>
</dbReference>
<name>A0A523QJI5_UNCAE</name>